<dbReference type="PANTHER" id="PTHR43480:SF1">
    <property type="entry name" value="ACYL-[ACYL-CARRIER-PROTEIN]--UDP-N-ACETYLGLUCOSAMINE O-ACYLTRANSFERASE, MITOCHONDRIAL-RELATED"/>
    <property type="match status" value="1"/>
</dbReference>
<accession>A0A2U1ALH6</accession>
<sequence>MPKIHPSSVIADGAILDDGVEVGPFCYVGPNVRIGAGTRLIGHCNIDGHTTLGTGNVIHPFSALGQPAQDHAVEPGAATYLEIGNDNVFREGTTAHTGTKPGTTTVIGNHNMFMNSCHVAHNCRVGNNVIYVGCACTAGYCEIMDNALISGLVGLHQFCRVGRFAIISGGSVFSKDIPPFMMAEGRNGGVKMINKIGLQRAGFSAEAITVIKHIFRIYYRSGLAPSNALAKIKEELPQTPEVLEFINFCETSKRGVISAHVEGHRN</sequence>
<dbReference type="RefSeq" id="WP_116885324.1">
    <property type="nucleotide sequence ID" value="NZ_CAJKCJ010000014.1"/>
</dbReference>
<keyword evidence="4" id="KW-0443">Lipid metabolism</keyword>
<dbReference type="EMBL" id="QEKH01000031">
    <property type="protein sequence ID" value="PVY37272.1"/>
    <property type="molecule type" value="Genomic_DNA"/>
</dbReference>
<dbReference type="InterPro" id="IPR011004">
    <property type="entry name" value="Trimer_LpxA-like_sf"/>
</dbReference>
<dbReference type="Pfam" id="PF13720">
    <property type="entry name" value="Acetyltransf_11"/>
    <property type="match status" value="1"/>
</dbReference>
<gene>
    <name evidence="7" type="primary">lpxA</name>
    <name evidence="8" type="ORF">C8D82_13111</name>
    <name evidence="7" type="ORF">HF882_20770</name>
</gene>
<keyword evidence="9" id="KW-1185">Reference proteome</keyword>
<evidence type="ECO:0000259" key="6">
    <source>
        <dbReference type="Pfam" id="PF13720"/>
    </source>
</evidence>
<organism evidence="8 9">
    <name type="scientific">Victivallis vadensis</name>
    <dbReference type="NCBI Taxonomy" id="172901"/>
    <lineage>
        <taxon>Bacteria</taxon>
        <taxon>Pseudomonadati</taxon>
        <taxon>Lentisphaerota</taxon>
        <taxon>Lentisphaeria</taxon>
        <taxon>Victivallales</taxon>
        <taxon>Victivallaceae</taxon>
        <taxon>Victivallis</taxon>
    </lineage>
</organism>
<dbReference type="GeneID" id="78296602"/>
<evidence type="ECO:0000313" key="9">
    <source>
        <dbReference type="Proteomes" id="UP000245959"/>
    </source>
</evidence>
<evidence type="ECO:0000256" key="2">
    <source>
        <dbReference type="ARBA" id="ARBA00022556"/>
    </source>
</evidence>
<feature type="domain" description="UDP N-acetylglucosamine O-acyltransferase C-terminal" evidence="6">
    <location>
        <begin position="176"/>
        <end position="257"/>
    </location>
</feature>
<dbReference type="Proteomes" id="UP000576225">
    <property type="component" value="Unassembled WGS sequence"/>
</dbReference>
<dbReference type="NCBIfam" id="TIGR01852">
    <property type="entry name" value="lipid_A_lpxA"/>
    <property type="match status" value="1"/>
</dbReference>
<dbReference type="EMBL" id="JABAEW010000071">
    <property type="protein sequence ID" value="NMD89022.1"/>
    <property type="molecule type" value="Genomic_DNA"/>
</dbReference>
<dbReference type="SUPFAM" id="SSF51161">
    <property type="entry name" value="Trimeric LpxA-like enzymes"/>
    <property type="match status" value="1"/>
</dbReference>
<dbReference type="InterPro" id="IPR029098">
    <property type="entry name" value="Acetyltransf_C"/>
</dbReference>
<dbReference type="Proteomes" id="UP000245959">
    <property type="component" value="Unassembled WGS sequence"/>
</dbReference>
<keyword evidence="5 8" id="KW-0012">Acyltransferase</keyword>
<protein>
    <submittedName>
        <fullName evidence="7">Acyl-ACP--UDP-N-acetylglucosamine O-acyltransferase</fullName>
        <ecNumber evidence="7">2.3.1.129</ecNumber>
    </submittedName>
    <submittedName>
        <fullName evidence="8">Acyl-[acyl-carrier-protein]--UDP-N-acetylglucosamine O-acyltransferase</fullName>
    </submittedName>
</protein>
<name>A0A2U1ALH6_9BACT</name>
<dbReference type="Gene3D" id="2.160.10.10">
    <property type="entry name" value="Hexapeptide repeat proteins"/>
    <property type="match status" value="1"/>
</dbReference>
<reference evidence="8 9" key="1">
    <citation type="submission" date="2018-04" db="EMBL/GenBank/DDBJ databases">
        <title>Genomic Encyclopedia of Type Strains, Phase IV (KMG-IV): sequencing the most valuable type-strain genomes for metagenomic binning, comparative biology and taxonomic classification.</title>
        <authorList>
            <person name="Goeker M."/>
        </authorList>
    </citation>
    <scope>NUCLEOTIDE SEQUENCE [LARGE SCALE GENOMIC DNA]</scope>
    <source>
        <strain evidence="8 9">DSM 14823</strain>
    </source>
</reference>
<dbReference type="Pfam" id="PF00132">
    <property type="entry name" value="Hexapep"/>
    <property type="match status" value="1"/>
</dbReference>
<evidence type="ECO:0000313" key="10">
    <source>
        <dbReference type="Proteomes" id="UP000576225"/>
    </source>
</evidence>
<keyword evidence="2" id="KW-0441">Lipid A biosynthesis</keyword>
<dbReference type="InterPro" id="IPR037157">
    <property type="entry name" value="Acetyltransf_C_sf"/>
</dbReference>
<dbReference type="EC" id="2.3.1.129" evidence="7"/>
<dbReference type="PIRSF" id="PIRSF000456">
    <property type="entry name" value="UDP-GlcNAc_acltr"/>
    <property type="match status" value="1"/>
</dbReference>
<evidence type="ECO:0000256" key="4">
    <source>
        <dbReference type="ARBA" id="ARBA00023098"/>
    </source>
</evidence>
<reference evidence="7 10" key="2">
    <citation type="submission" date="2020-04" db="EMBL/GenBank/DDBJ databases">
        <authorList>
            <person name="Hitch T.C.A."/>
            <person name="Wylensek D."/>
            <person name="Clavel T."/>
        </authorList>
    </citation>
    <scope>NUCLEOTIDE SEQUENCE [LARGE SCALE GENOMIC DNA]</scope>
    <source>
        <strain evidence="7 10">COR2-253-APC-1A</strain>
    </source>
</reference>
<evidence type="ECO:0000256" key="5">
    <source>
        <dbReference type="ARBA" id="ARBA00023315"/>
    </source>
</evidence>
<keyword evidence="1" id="KW-0444">Lipid biosynthesis</keyword>
<dbReference type="NCBIfam" id="NF003657">
    <property type="entry name" value="PRK05289.1"/>
    <property type="match status" value="1"/>
</dbReference>
<dbReference type="CDD" id="cd03351">
    <property type="entry name" value="LbH_UDP-GlcNAc_AT"/>
    <property type="match status" value="1"/>
</dbReference>
<comment type="caution">
    <text evidence="8">The sequence shown here is derived from an EMBL/GenBank/DDBJ whole genome shotgun (WGS) entry which is preliminary data.</text>
</comment>
<evidence type="ECO:0000313" key="7">
    <source>
        <dbReference type="EMBL" id="NMD89022.1"/>
    </source>
</evidence>
<dbReference type="Gene3D" id="1.20.1180.10">
    <property type="entry name" value="Udp N-acetylglucosamine O-acyltransferase, C-terminal domain"/>
    <property type="match status" value="1"/>
</dbReference>
<dbReference type="GO" id="GO:0009245">
    <property type="term" value="P:lipid A biosynthetic process"/>
    <property type="evidence" value="ECO:0007669"/>
    <property type="project" value="UniProtKB-KW"/>
</dbReference>
<dbReference type="PANTHER" id="PTHR43480">
    <property type="entry name" value="ACYL-[ACYL-CARRIER-PROTEIN]--UDP-N-ACETYLGLUCOSAMINE O-ACYLTRANSFERASE"/>
    <property type="match status" value="1"/>
</dbReference>
<keyword evidence="3 8" id="KW-0808">Transferase</keyword>
<evidence type="ECO:0000256" key="1">
    <source>
        <dbReference type="ARBA" id="ARBA00022516"/>
    </source>
</evidence>
<dbReference type="AlphaFoldDB" id="A0A2U1ALH6"/>
<dbReference type="GO" id="GO:0008780">
    <property type="term" value="F:acyl-[acyl-carrier-protein]-UDP-N-acetylglucosamine O-acyltransferase activity"/>
    <property type="evidence" value="ECO:0007669"/>
    <property type="project" value="UniProtKB-EC"/>
</dbReference>
<dbReference type="InterPro" id="IPR010137">
    <property type="entry name" value="Lipid_A_LpxA"/>
</dbReference>
<evidence type="ECO:0000256" key="3">
    <source>
        <dbReference type="ARBA" id="ARBA00022679"/>
    </source>
</evidence>
<evidence type="ECO:0000313" key="8">
    <source>
        <dbReference type="EMBL" id="PVY37272.1"/>
    </source>
</evidence>
<dbReference type="GO" id="GO:0016020">
    <property type="term" value="C:membrane"/>
    <property type="evidence" value="ECO:0007669"/>
    <property type="project" value="GOC"/>
</dbReference>
<dbReference type="InterPro" id="IPR001451">
    <property type="entry name" value="Hexapep"/>
</dbReference>
<proteinExistence type="predicted"/>